<organism evidence="3 4">
    <name type="scientific">Gordonia iterans</name>
    <dbReference type="NCBI Taxonomy" id="1004901"/>
    <lineage>
        <taxon>Bacteria</taxon>
        <taxon>Bacillati</taxon>
        <taxon>Actinomycetota</taxon>
        <taxon>Actinomycetes</taxon>
        <taxon>Mycobacteriales</taxon>
        <taxon>Gordoniaceae</taxon>
        <taxon>Gordonia</taxon>
    </lineage>
</organism>
<sequence length="351" mass="36135">MAKKSKRGTPRAGSNRAEKLAARKARQEAAPTAPARPFADLPAAECDLVALRAFIASATAQMTFAEGFDAANEADFATILPGAVPGIVRSRQAARWGERGAGSGASGPEKAGAGSGASGPEEAGAAAAGPDGKVTQGLVALQTDPEPADLAGSLAAALAWAASAAPGSEFRGGAAAAGGSGSRGLADIVDPAAPLEVVVYGDFSWWFGDDADVSPQVAAMLERANETILPTARLTPKSGIGAPWWVDAGDRAHLRWVRPEDEETVMKALARLHAAGRLTMGEGSRFAGSFRTHGLVVPVFDLDNEMHHEEWHDGLDALDAAFLEALADDSELSAAERSSRAGILGRQVTLR</sequence>
<evidence type="ECO:0000313" key="3">
    <source>
        <dbReference type="EMBL" id="AVL99240.1"/>
    </source>
</evidence>
<evidence type="ECO:0000259" key="2">
    <source>
        <dbReference type="Pfam" id="PF19348"/>
    </source>
</evidence>
<dbReference type="Pfam" id="PF19348">
    <property type="entry name" value="DUF5926"/>
    <property type="match status" value="2"/>
</dbReference>
<feature type="compositionally biased region" description="Basic and acidic residues" evidence="1">
    <location>
        <begin position="16"/>
        <end position="27"/>
    </location>
</feature>
<evidence type="ECO:0000313" key="4">
    <source>
        <dbReference type="Proteomes" id="UP000239814"/>
    </source>
</evidence>
<dbReference type="AlphaFoldDB" id="A0A2S0KC74"/>
<feature type="domain" description="DUF5926" evidence="2">
    <location>
        <begin position="37"/>
        <end position="93"/>
    </location>
</feature>
<gene>
    <name evidence="3" type="ORF">C6V83_01920</name>
</gene>
<evidence type="ECO:0000256" key="1">
    <source>
        <dbReference type="SAM" id="MobiDB-lite"/>
    </source>
</evidence>
<feature type="domain" description="DUF5926" evidence="2">
    <location>
        <begin position="136"/>
        <end position="351"/>
    </location>
</feature>
<feature type="region of interest" description="Disordered" evidence="1">
    <location>
        <begin position="98"/>
        <end position="131"/>
    </location>
</feature>
<reference evidence="3 4" key="1">
    <citation type="submission" date="2018-03" db="EMBL/GenBank/DDBJ databases">
        <title>Characteristics and genome of n-alkane degrading marine bacteria Gordonia iterans isolated from crude oil contaminated in Tae-an, South Korea.</title>
        <authorList>
            <person name="Lee S.-S."/>
            <person name="Kim H."/>
        </authorList>
    </citation>
    <scope>NUCLEOTIDE SEQUENCE [LARGE SCALE GENOMIC DNA]</scope>
    <source>
        <strain evidence="3 4">Co17</strain>
    </source>
</reference>
<dbReference type="KEGG" id="git:C6V83_01920"/>
<feature type="region of interest" description="Disordered" evidence="1">
    <location>
        <begin position="1"/>
        <end position="36"/>
    </location>
</feature>
<accession>A0A2S0KC74</accession>
<protein>
    <submittedName>
        <fullName evidence="3">Preprotein translocase subunit SecA</fullName>
    </submittedName>
</protein>
<keyword evidence="4" id="KW-1185">Reference proteome</keyword>
<dbReference type="InterPro" id="IPR045970">
    <property type="entry name" value="DUF5926"/>
</dbReference>
<dbReference type="RefSeq" id="WP_105940975.1">
    <property type="nucleotide sequence ID" value="NZ_CP027433.1"/>
</dbReference>
<feature type="compositionally biased region" description="Low complexity" evidence="1">
    <location>
        <begin position="106"/>
        <end position="130"/>
    </location>
</feature>
<proteinExistence type="predicted"/>
<name>A0A2S0KC74_9ACTN</name>
<dbReference type="EMBL" id="CP027433">
    <property type="protein sequence ID" value="AVL99240.1"/>
    <property type="molecule type" value="Genomic_DNA"/>
</dbReference>
<dbReference type="OrthoDB" id="5512013at2"/>
<dbReference type="Proteomes" id="UP000239814">
    <property type="component" value="Chromosome"/>
</dbReference>